<evidence type="ECO:0000259" key="3">
    <source>
        <dbReference type="Pfam" id="PF09822"/>
    </source>
</evidence>
<reference evidence="5" key="1">
    <citation type="submission" date="2022-06" db="EMBL/GenBank/DDBJ databases">
        <title>Genome sequence of Phormidium yuhuli AB48 isolated from an industrial photobioreactor environment.</title>
        <authorList>
            <person name="Qiu Y."/>
            <person name="Noonan A.J.C."/>
            <person name="Dofher K."/>
            <person name="Koch M."/>
            <person name="Kieft B."/>
            <person name="Lin X."/>
            <person name="Ziels R.M."/>
            <person name="Hallam S.J."/>
        </authorList>
    </citation>
    <scope>NUCLEOTIDE SEQUENCE</scope>
    <source>
        <strain evidence="5">AB48</strain>
    </source>
</reference>
<keyword evidence="2" id="KW-1133">Transmembrane helix</keyword>
<name>A0ABY5ATR2_9CYAN</name>
<feature type="transmembrane region" description="Helical" evidence="2">
    <location>
        <begin position="582"/>
        <end position="604"/>
    </location>
</feature>
<evidence type="ECO:0000313" key="5">
    <source>
        <dbReference type="EMBL" id="USR92151.1"/>
    </source>
</evidence>
<protein>
    <submittedName>
        <fullName evidence="5">Gldg family protein</fullName>
    </submittedName>
</protein>
<dbReference type="SUPFAM" id="SSF52317">
    <property type="entry name" value="Class I glutamine amidotransferase-like"/>
    <property type="match status" value="1"/>
</dbReference>
<dbReference type="Pfam" id="PF09822">
    <property type="entry name" value="ABC_transp_aux"/>
    <property type="match status" value="1"/>
</dbReference>
<keyword evidence="6" id="KW-1185">Reference proteome</keyword>
<keyword evidence="2" id="KW-0472">Membrane</keyword>
<feature type="region of interest" description="Disordered" evidence="1">
    <location>
        <begin position="419"/>
        <end position="516"/>
    </location>
</feature>
<feature type="compositionally biased region" description="Polar residues" evidence="1">
    <location>
        <begin position="431"/>
        <end position="444"/>
    </location>
</feature>
<sequence length="607" mass="67130">MVNRFKKYWHFLLWVGLFLSVAGLTSGAVSGSWTPVPAVLIVAGIISLGIWLIYLEVFQQGFWRRRSTEAGTNALFATAAVVLILALLNGVAVRASVRVDLTETQRFTLADQTQTLIQNLEEPVTVWLFTSQPNERTLDLLRNYRRLAPDRFNYQLVNPQESPGLVQRFNVTSVGDVFLELGEQRQYVTTLDLEPLSEAQLTRSIAQLQGGDRLTVYMLQGHGQPAILEGGEDSISRAVRALEESAAVVNSLNLIEQGRVPEDANLVAIVGPTSRLFEPEVEALEDYLAAGGSLLVLVDPNTDPGLDGLLEDWGIGLDERIAIDPERWVQGFGPAAPLVFDYGTHPITEGFGRNYTIFPVARPIEYDTVAGVDVTPLLFTSDGSWAEADIDEGPNWEFNPERDRPGPLVLGVAASRQISRTADAPEPEMTETPNATPENVTENNDAVEDSGEAEVIQEGEDIEEAEPPLEDLEATEGEDPQLTETDEEVQETPEADEEVQEDAEEMDEPEEPDADTREARLVVIGDSDFMTDAFFDGQLNSDFFLNSVSWLAEDDDTGQTLTIRPREVVDRNIIMTPRIARLLSWTALVTFPVIGFATSAVLWWTRR</sequence>
<feature type="domain" description="DUF7088" evidence="4">
    <location>
        <begin position="103"/>
        <end position="163"/>
    </location>
</feature>
<evidence type="ECO:0000259" key="4">
    <source>
        <dbReference type="Pfam" id="PF23357"/>
    </source>
</evidence>
<keyword evidence="2" id="KW-0812">Transmembrane</keyword>
<evidence type="ECO:0000256" key="1">
    <source>
        <dbReference type="SAM" id="MobiDB-lite"/>
    </source>
</evidence>
<gene>
    <name evidence="5" type="ORF">NEA10_05345</name>
</gene>
<evidence type="ECO:0000256" key="2">
    <source>
        <dbReference type="SAM" id="Phobius"/>
    </source>
</evidence>
<dbReference type="Proteomes" id="UP001056708">
    <property type="component" value="Chromosome"/>
</dbReference>
<feature type="transmembrane region" description="Helical" evidence="2">
    <location>
        <begin position="37"/>
        <end position="58"/>
    </location>
</feature>
<dbReference type="RefSeq" id="WP_252664223.1">
    <property type="nucleotide sequence ID" value="NZ_CP098611.1"/>
</dbReference>
<proteinExistence type="predicted"/>
<feature type="domain" description="ABC-type uncharacterised transport system" evidence="3">
    <location>
        <begin position="215"/>
        <end position="440"/>
    </location>
</feature>
<dbReference type="InterPro" id="IPR019196">
    <property type="entry name" value="ABC_transp_unknown"/>
</dbReference>
<dbReference type="InterPro" id="IPR055396">
    <property type="entry name" value="DUF7088"/>
</dbReference>
<accession>A0ABY5ATR2</accession>
<evidence type="ECO:0000313" key="6">
    <source>
        <dbReference type="Proteomes" id="UP001056708"/>
    </source>
</evidence>
<dbReference type="EMBL" id="CP098611">
    <property type="protein sequence ID" value="USR92151.1"/>
    <property type="molecule type" value="Genomic_DNA"/>
</dbReference>
<organism evidence="5 6">
    <name type="scientific">Phormidium yuhuli AB48</name>
    <dbReference type="NCBI Taxonomy" id="2940671"/>
    <lineage>
        <taxon>Bacteria</taxon>
        <taxon>Bacillati</taxon>
        <taxon>Cyanobacteriota</taxon>
        <taxon>Cyanophyceae</taxon>
        <taxon>Oscillatoriophycideae</taxon>
        <taxon>Oscillatoriales</taxon>
        <taxon>Oscillatoriaceae</taxon>
        <taxon>Phormidium</taxon>
        <taxon>Phormidium yuhuli</taxon>
    </lineage>
</organism>
<feature type="compositionally biased region" description="Acidic residues" evidence="1">
    <location>
        <begin position="445"/>
        <end position="513"/>
    </location>
</feature>
<dbReference type="InterPro" id="IPR029062">
    <property type="entry name" value="Class_I_gatase-like"/>
</dbReference>
<feature type="transmembrane region" description="Helical" evidence="2">
    <location>
        <begin position="70"/>
        <end position="92"/>
    </location>
</feature>
<dbReference type="Pfam" id="PF23357">
    <property type="entry name" value="DUF7088"/>
    <property type="match status" value="1"/>
</dbReference>